<protein>
    <recommendedName>
        <fullName evidence="3">RING-type domain-containing protein</fullName>
    </recommendedName>
</protein>
<dbReference type="InterPro" id="IPR031127">
    <property type="entry name" value="E3_UB_ligase_RBR"/>
</dbReference>
<comment type="caution">
    <text evidence="1">The sequence shown here is derived from an EMBL/GenBank/DDBJ whole genome shotgun (WGS) entry which is preliminary data.</text>
</comment>
<dbReference type="GO" id="GO:0016567">
    <property type="term" value="P:protein ubiquitination"/>
    <property type="evidence" value="ECO:0007669"/>
    <property type="project" value="InterPro"/>
</dbReference>
<dbReference type="GO" id="GO:0004842">
    <property type="term" value="F:ubiquitin-protein transferase activity"/>
    <property type="evidence" value="ECO:0007669"/>
    <property type="project" value="InterPro"/>
</dbReference>
<accession>A0AAN8RUQ2</accession>
<name>A0AAN8RUQ2_9PEZI</name>
<dbReference type="EMBL" id="JAVHJM010000009">
    <property type="protein sequence ID" value="KAK6506491.1"/>
    <property type="molecule type" value="Genomic_DNA"/>
</dbReference>
<dbReference type="AlphaFoldDB" id="A0AAN8RUQ2"/>
<organism evidence="1 2">
    <name type="scientific">Arthrobotrys conoides</name>
    <dbReference type="NCBI Taxonomy" id="74498"/>
    <lineage>
        <taxon>Eukaryota</taxon>
        <taxon>Fungi</taxon>
        <taxon>Dikarya</taxon>
        <taxon>Ascomycota</taxon>
        <taxon>Pezizomycotina</taxon>
        <taxon>Orbiliomycetes</taxon>
        <taxon>Orbiliales</taxon>
        <taxon>Orbiliaceae</taxon>
        <taxon>Arthrobotrys</taxon>
    </lineage>
</organism>
<gene>
    <name evidence="1" type="ORF">TWF506_011398</name>
</gene>
<dbReference type="SUPFAM" id="SSF57850">
    <property type="entry name" value="RING/U-box"/>
    <property type="match status" value="2"/>
</dbReference>
<dbReference type="Proteomes" id="UP001307849">
    <property type="component" value="Unassembled WGS sequence"/>
</dbReference>
<sequence length="256" mass="28210">MSDYSLEQKPKLKAGIPLQIVAKEKDSYTSFYTSLGESVGRNPLRIIPGQALSESDDPFVKVTCDLCGAKMWRYQALRIPQCHHINCSDCVTANVKAAIQANTTPKCCDEIPSDLIASAVQETEVEIVQYLTMIDELKSQRIVSCHNCEKRLLDGAILDDAAYCIDCDVITCIKCLQRMHQGGCGESETMTLARNSGWSVCYKCKTVVMKNGGCNHIVCRCHKNLNTDAYLQIDVEQSFVISAGTSGQPAIVEAER</sequence>
<dbReference type="Gene3D" id="1.20.120.1750">
    <property type="match status" value="1"/>
</dbReference>
<reference evidence="1 2" key="1">
    <citation type="submission" date="2019-10" db="EMBL/GenBank/DDBJ databases">
        <authorList>
            <person name="Palmer J.M."/>
        </authorList>
    </citation>
    <scope>NUCLEOTIDE SEQUENCE [LARGE SCALE GENOMIC DNA]</scope>
    <source>
        <strain evidence="1 2">TWF506</strain>
    </source>
</reference>
<evidence type="ECO:0000313" key="1">
    <source>
        <dbReference type="EMBL" id="KAK6506491.1"/>
    </source>
</evidence>
<keyword evidence="2" id="KW-1185">Reference proteome</keyword>
<evidence type="ECO:0008006" key="3">
    <source>
        <dbReference type="Google" id="ProtNLM"/>
    </source>
</evidence>
<evidence type="ECO:0000313" key="2">
    <source>
        <dbReference type="Proteomes" id="UP001307849"/>
    </source>
</evidence>
<dbReference type="PANTHER" id="PTHR11685">
    <property type="entry name" value="RBR FAMILY RING FINGER AND IBR DOMAIN-CONTAINING"/>
    <property type="match status" value="1"/>
</dbReference>
<dbReference type="Gene3D" id="3.30.40.10">
    <property type="entry name" value="Zinc/RING finger domain, C3HC4 (zinc finger)"/>
    <property type="match status" value="1"/>
</dbReference>
<proteinExistence type="predicted"/>
<dbReference type="InterPro" id="IPR013083">
    <property type="entry name" value="Znf_RING/FYVE/PHD"/>
</dbReference>